<dbReference type="InterPro" id="IPR013325">
    <property type="entry name" value="RNA_pol_sigma_r2"/>
</dbReference>
<proteinExistence type="predicted"/>
<dbReference type="Pfam" id="PF04542">
    <property type="entry name" value="Sigma70_r2"/>
    <property type="match status" value="1"/>
</dbReference>
<sequence>MINPTDQQILDEIVSGNQKAFDELYRREYKRLFMFSLKYIHDQTMAEEVVHDVFIKIWNQTSSLIIQQSLSSYLTKAVFNLKNFLTLTSGIE</sequence>
<keyword evidence="2" id="KW-0731">Sigma factor</keyword>
<keyword evidence="3" id="KW-0804">Transcription</keyword>
<organism evidence="5 6">
    <name type="scientific">Pedobacter segetis</name>
    <dbReference type="NCBI Taxonomy" id="2793069"/>
    <lineage>
        <taxon>Bacteria</taxon>
        <taxon>Pseudomonadati</taxon>
        <taxon>Bacteroidota</taxon>
        <taxon>Sphingobacteriia</taxon>
        <taxon>Sphingobacteriales</taxon>
        <taxon>Sphingobacteriaceae</taxon>
        <taxon>Pedobacter</taxon>
    </lineage>
</organism>
<evidence type="ECO:0000313" key="5">
    <source>
        <dbReference type="EMBL" id="MBK0383187.1"/>
    </source>
</evidence>
<keyword evidence="1" id="KW-0805">Transcription regulation</keyword>
<dbReference type="PANTHER" id="PTHR43133:SF46">
    <property type="entry name" value="RNA POLYMERASE SIGMA-70 FACTOR ECF SUBFAMILY"/>
    <property type="match status" value="1"/>
</dbReference>
<evidence type="ECO:0000256" key="1">
    <source>
        <dbReference type="ARBA" id="ARBA00023015"/>
    </source>
</evidence>
<dbReference type="Gene3D" id="1.10.1740.10">
    <property type="match status" value="1"/>
</dbReference>
<evidence type="ECO:0000313" key="6">
    <source>
        <dbReference type="Proteomes" id="UP000660024"/>
    </source>
</evidence>
<name>A0ABS1BK84_9SPHI</name>
<dbReference type="Proteomes" id="UP000660024">
    <property type="component" value="Unassembled WGS sequence"/>
</dbReference>
<keyword evidence="6" id="KW-1185">Reference proteome</keyword>
<dbReference type="EMBL" id="JAEHFY010000012">
    <property type="protein sequence ID" value="MBK0383187.1"/>
    <property type="molecule type" value="Genomic_DNA"/>
</dbReference>
<accession>A0ABS1BK84</accession>
<gene>
    <name evidence="5" type="ORF">I5M32_09475</name>
</gene>
<dbReference type="InterPro" id="IPR007627">
    <property type="entry name" value="RNA_pol_sigma70_r2"/>
</dbReference>
<dbReference type="SUPFAM" id="SSF88946">
    <property type="entry name" value="Sigma2 domain of RNA polymerase sigma factors"/>
    <property type="match status" value="1"/>
</dbReference>
<evidence type="ECO:0000256" key="2">
    <source>
        <dbReference type="ARBA" id="ARBA00023082"/>
    </source>
</evidence>
<reference evidence="5 6" key="1">
    <citation type="submission" date="2020-12" db="EMBL/GenBank/DDBJ databases">
        <title>Bacterial novel species Pedobacter sp. SD-b isolated from soil.</title>
        <authorList>
            <person name="Jung H.-Y."/>
        </authorList>
    </citation>
    <scope>NUCLEOTIDE SEQUENCE [LARGE SCALE GENOMIC DNA]</scope>
    <source>
        <strain evidence="5 6">SD-b</strain>
    </source>
</reference>
<dbReference type="PANTHER" id="PTHR43133">
    <property type="entry name" value="RNA POLYMERASE ECF-TYPE SIGMA FACTO"/>
    <property type="match status" value="1"/>
</dbReference>
<protein>
    <recommendedName>
        <fullName evidence="4">RNA polymerase sigma-70 region 2 domain-containing protein</fullName>
    </recommendedName>
</protein>
<dbReference type="RefSeq" id="WP_200586001.1">
    <property type="nucleotide sequence ID" value="NZ_JAEHFY010000012.1"/>
</dbReference>
<evidence type="ECO:0000259" key="4">
    <source>
        <dbReference type="Pfam" id="PF04542"/>
    </source>
</evidence>
<evidence type="ECO:0000256" key="3">
    <source>
        <dbReference type="ARBA" id="ARBA00023163"/>
    </source>
</evidence>
<feature type="domain" description="RNA polymerase sigma-70 region 2" evidence="4">
    <location>
        <begin position="24"/>
        <end position="76"/>
    </location>
</feature>
<comment type="caution">
    <text evidence="5">The sequence shown here is derived from an EMBL/GenBank/DDBJ whole genome shotgun (WGS) entry which is preliminary data.</text>
</comment>
<dbReference type="InterPro" id="IPR039425">
    <property type="entry name" value="RNA_pol_sigma-70-like"/>
</dbReference>